<dbReference type="NCBIfam" id="TIGR02595">
    <property type="entry name" value="PEP_CTERM"/>
    <property type="match status" value="1"/>
</dbReference>
<dbReference type="Proteomes" id="UP000175691">
    <property type="component" value="Unassembled WGS sequence"/>
</dbReference>
<dbReference type="Pfam" id="PF07589">
    <property type="entry name" value="PEP-CTERM"/>
    <property type="match status" value="1"/>
</dbReference>
<gene>
    <name evidence="2" type="ORF">BFC18_21280</name>
</gene>
<proteinExistence type="predicted"/>
<dbReference type="EMBL" id="MDHN01000041">
    <property type="protein sequence ID" value="OFC69246.1"/>
    <property type="molecule type" value="Genomic_DNA"/>
</dbReference>
<dbReference type="OrthoDB" id="9554276at2"/>
<comment type="caution">
    <text evidence="2">The sequence shown here is derived from an EMBL/GenBank/DDBJ whole genome shotgun (WGS) entry which is preliminary data.</text>
</comment>
<evidence type="ECO:0000313" key="3">
    <source>
        <dbReference type="Proteomes" id="UP000175691"/>
    </source>
</evidence>
<feature type="domain" description="Ice-binding protein C-terminal" evidence="1">
    <location>
        <begin position="72"/>
        <end position="94"/>
    </location>
</feature>
<accession>A0A1E7Z6U1</accession>
<evidence type="ECO:0000259" key="1">
    <source>
        <dbReference type="Pfam" id="PF07589"/>
    </source>
</evidence>
<organism evidence="2 3">
    <name type="scientific">Alteromonas confluentis</name>
    <dbReference type="NCBI Taxonomy" id="1656094"/>
    <lineage>
        <taxon>Bacteria</taxon>
        <taxon>Pseudomonadati</taxon>
        <taxon>Pseudomonadota</taxon>
        <taxon>Gammaproteobacteria</taxon>
        <taxon>Alteromonadales</taxon>
        <taxon>Alteromonadaceae</taxon>
        <taxon>Alteromonas/Salinimonas group</taxon>
        <taxon>Alteromonas</taxon>
    </lineage>
</organism>
<name>A0A1E7Z6U1_9ALTE</name>
<keyword evidence="3" id="KW-1185">Reference proteome</keyword>
<protein>
    <recommendedName>
        <fullName evidence="1">Ice-binding protein C-terminal domain-containing protein</fullName>
    </recommendedName>
</protein>
<dbReference type="RefSeq" id="WP_070127520.1">
    <property type="nucleotide sequence ID" value="NZ_MDHN01000041.1"/>
</dbReference>
<dbReference type="InterPro" id="IPR013424">
    <property type="entry name" value="Ice-binding_C"/>
</dbReference>
<reference evidence="2 3" key="1">
    <citation type="submission" date="2016-08" db="EMBL/GenBank/DDBJ databases">
        <authorList>
            <person name="Seilhamer J.J."/>
        </authorList>
    </citation>
    <scope>NUCLEOTIDE SEQUENCE [LARGE SCALE GENOMIC DNA]</scope>
    <source>
        <strain evidence="2 3">KCTC 42603</strain>
    </source>
</reference>
<dbReference type="AlphaFoldDB" id="A0A1E7Z6U1"/>
<sequence length="97" mass="10433">MSAGSALSFNWGDYYGDGFVLFFDLTRDIDMDALVSNVTGLDNGFKFLSFDSNNQATDIALASGDFNLSVNVPEPTSIAIMGLSLVGLASLRRRKAK</sequence>
<evidence type="ECO:0000313" key="2">
    <source>
        <dbReference type="EMBL" id="OFC69246.1"/>
    </source>
</evidence>